<dbReference type="Ensembl" id="ENSDCDT00010003285.1">
    <property type="protein sequence ID" value="ENSDCDP00010003166.1"/>
    <property type="gene ID" value="ENSDCDG00010001466.1"/>
</dbReference>
<dbReference type="Pfam" id="PF12726">
    <property type="entry name" value="SEN1_N"/>
    <property type="match status" value="1"/>
</dbReference>
<feature type="region of interest" description="Disordered" evidence="1">
    <location>
        <begin position="1175"/>
        <end position="1201"/>
    </location>
</feature>
<feature type="domain" description="DNA2/NAM7 helicase helicase" evidence="3">
    <location>
        <begin position="1665"/>
        <end position="1939"/>
    </location>
</feature>
<dbReference type="PANTHER" id="PTHR10887:SF495">
    <property type="entry name" value="HELICASE SENATAXIN ISOFORM X1-RELATED"/>
    <property type="match status" value="1"/>
</dbReference>
<dbReference type="Pfam" id="PF13087">
    <property type="entry name" value="AAA_12"/>
    <property type="match status" value="1"/>
</dbReference>
<dbReference type="Pfam" id="PF13086">
    <property type="entry name" value="AAA_11"/>
    <property type="match status" value="1"/>
</dbReference>
<feature type="compositionally biased region" description="Basic and acidic residues" evidence="1">
    <location>
        <begin position="2238"/>
        <end position="2256"/>
    </location>
</feature>
<evidence type="ECO:0000313" key="6">
    <source>
        <dbReference type="Proteomes" id="UP000694580"/>
    </source>
</evidence>
<dbReference type="InterPro" id="IPR047187">
    <property type="entry name" value="SF1_C_Upf1"/>
</dbReference>
<feature type="compositionally biased region" description="Pro residues" evidence="1">
    <location>
        <begin position="1003"/>
        <end position="1013"/>
    </location>
</feature>
<dbReference type="GO" id="GO:0006369">
    <property type="term" value="P:termination of RNA polymerase II transcription"/>
    <property type="evidence" value="ECO:0007669"/>
    <property type="project" value="TreeGrafter"/>
</dbReference>
<dbReference type="PANTHER" id="PTHR10887">
    <property type="entry name" value="DNA2/NAM7 HELICASE FAMILY"/>
    <property type="match status" value="1"/>
</dbReference>
<dbReference type="SUPFAM" id="SSF52540">
    <property type="entry name" value="P-loop containing nucleoside triphosphate hydrolases"/>
    <property type="match status" value="1"/>
</dbReference>
<evidence type="ECO:0000313" key="5">
    <source>
        <dbReference type="Ensembl" id="ENSDCDP00010003166.1"/>
    </source>
</evidence>
<dbReference type="InterPro" id="IPR041677">
    <property type="entry name" value="DNA2/NAM7_AAA_11"/>
</dbReference>
<feature type="compositionally biased region" description="Low complexity" evidence="1">
    <location>
        <begin position="1384"/>
        <end position="1404"/>
    </location>
</feature>
<evidence type="ECO:0000256" key="1">
    <source>
        <dbReference type="SAM" id="MobiDB-lite"/>
    </source>
</evidence>
<keyword evidence="6" id="KW-1185">Reference proteome</keyword>
<feature type="domain" description="DNA2/NAM7 helicase-like C-terminal" evidence="4">
    <location>
        <begin position="1946"/>
        <end position="2136"/>
    </location>
</feature>
<feature type="region of interest" description="Disordered" evidence="1">
    <location>
        <begin position="847"/>
        <end position="870"/>
    </location>
</feature>
<feature type="region of interest" description="Disordered" evidence="1">
    <location>
        <begin position="2181"/>
        <end position="2294"/>
    </location>
</feature>
<dbReference type="InterPro" id="IPR045055">
    <property type="entry name" value="DNA2/NAM7-like"/>
</dbReference>
<dbReference type="CTD" id="23064"/>
<feature type="region of interest" description="Disordered" evidence="1">
    <location>
        <begin position="716"/>
        <end position="737"/>
    </location>
</feature>
<dbReference type="RefSeq" id="XP_028828679.1">
    <property type="nucleotide sequence ID" value="XM_028972846.1"/>
</dbReference>
<reference evidence="5 6" key="1">
    <citation type="submission" date="2020-06" db="EMBL/GenBank/DDBJ databases">
        <authorList>
            <consortium name="Wellcome Sanger Institute Data Sharing"/>
        </authorList>
    </citation>
    <scope>NUCLEOTIDE SEQUENCE [LARGE SCALE GENOMIC DNA]</scope>
</reference>
<feature type="compositionally biased region" description="Pro residues" evidence="1">
    <location>
        <begin position="1371"/>
        <end position="1383"/>
    </location>
</feature>
<feature type="compositionally biased region" description="Polar residues" evidence="1">
    <location>
        <begin position="2199"/>
        <end position="2213"/>
    </location>
</feature>
<dbReference type="Gene3D" id="3.40.50.300">
    <property type="entry name" value="P-loop containing nucleotide triphosphate hydrolases"/>
    <property type="match status" value="2"/>
</dbReference>
<evidence type="ECO:0000259" key="4">
    <source>
        <dbReference type="Pfam" id="PF13087"/>
    </source>
</evidence>
<dbReference type="Proteomes" id="UP000694580">
    <property type="component" value="Chromosome 3"/>
</dbReference>
<dbReference type="GO" id="GO:0001147">
    <property type="term" value="F:transcription termination site sequence-specific DNA binding"/>
    <property type="evidence" value="ECO:0007669"/>
    <property type="project" value="TreeGrafter"/>
</dbReference>
<dbReference type="InterPro" id="IPR024481">
    <property type="entry name" value="Helicase_Sen1_N"/>
</dbReference>
<feature type="region of interest" description="Disordered" evidence="1">
    <location>
        <begin position="1000"/>
        <end position="1025"/>
    </location>
</feature>
<feature type="compositionally biased region" description="Polar residues" evidence="1">
    <location>
        <begin position="1183"/>
        <end position="1201"/>
    </location>
</feature>
<feature type="domain" description="Helicase Sen1 N-terminal" evidence="2">
    <location>
        <begin position="36"/>
        <end position="437"/>
    </location>
</feature>
<dbReference type="InterPro" id="IPR041679">
    <property type="entry name" value="DNA2/NAM7-like_C"/>
</dbReference>
<dbReference type="GeneID" id="114786058"/>
<feature type="region of interest" description="Disordered" evidence="1">
    <location>
        <begin position="1133"/>
        <end position="1157"/>
    </location>
</feature>
<reference evidence="5" key="3">
    <citation type="submission" date="2025-09" db="UniProtKB">
        <authorList>
            <consortium name="Ensembl"/>
        </authorList>
    </citation>
    <scope>IDENTIFICATION</scope>
</reference>
<gene>
    <name evidence="5" type="primary">setx</name>
</gene>
<dbReference type="CDD" id="cd18042">
    <property type="entry name" value="DEXXQc_SETX"/>
    <property type="match status" value="1"/>
</dbReference>
<organism evidence="5 6">
    <name type="scientific">Denticeps clupeoides</name>
    <name type="common">denticle herring</name>
    <dbReference type="NCBI Taxonomy" id="299321"/>
    <lineage>
        <taxon>Eukaryota</taxon>
        <taxon>Metazoa</taxon>
        <taxon>Chordata</taxon>
        <taxon>Craniata</taxon>
        <taxon>Vertebrata</taxon>
        <taxon>Euteleostomi</taxon>
        <taxon>Actinopterygii</taxon>
        <taxon>Neopterygii</taxon>
        <taxon>Teleostei</taxon>
        <taxon>Clupei</taxon>
        <taxon>Clupeiformes</taxon>
        <taxon>Denticipitoidei</taxon>
        <taxon>Denticipitidae</taxon>
        <taxon>Denticeps</taxon>
    </lineage>
</organism>
<sequence length="2294" mass="258428">METCLWCRSARERLPQLLEQYATGVLSAEDQKGANDDLNICEECMLEYHRARSKVPHLHKRLWELETARLLGYLSFLSEVNDDLLMVEDDLEKCVPEITAEQYRIKIHTPLTEMLQYPYLMMDRKLSEMCVEALCNMEKNSSFGVNEKHPGIYLLLVHPNETVRRWAVTTARSQGKVNRDDFYDLEEVLCCIFYVIELGISLKLPESDSTPAYDGKLFRLPPHLYDSSNVKNYWLGICMLLTLLDAQAMDSLFLGPTRQADILQCILNTMEEECNSGSDPFWPALQCFMVILDCLGARTWGHIEPNKAFQIITGSSSYTTELESIQNRLVAVKVEDHENDLTFSQMVYDTYVSGKKNQASRSRGRRTEVCDGQLFAEMSCLVNILQTDLGREMHKYNSTFLWFIPFVRSIVGMAHYTVIYMLQVVNYLCSKISSDLLSGRTATCDKVSEFFVFILVHVVELHLTGGCMQVFKYCPMNWAGMIVQCAVLPADTVCGRWVQEYNVSGNSSSLPHACIKVIRALLKEGGRLGSKADPRAAHYLNLLNKHLRDATSQQWNLTSFEIRDLQNCLKKLVEAMTENSSAVPTSNLFLSAPPTPPAEPPEHVVSMTAELPQTSRACEQVAVPSFIKEEPLWDCGHSPQAREQLDSPTHQDFIKKEPQSMVPISLVSGKSELNSFKPDPRRLQVIQSCLIDRLPKLQAIAVNKPDGLDPQIVSSAEPGNKSNSLLGQKCSPGEAGDNEPLNVLRKRLVRGKISDVNADKKIYVKDLVEQSNVIIISDDEICGDKMDKECPDGNPFQMAKCSENYHNLKESPSRDFDGDLSESQVFEFETQEFVASAWAESHLDSSVSIQKSKKEPLHSRATSCDSETELVPDEDIEQACLQVEEQVRQQQKEQNMSHPNSSSLLLPPSSHQSSSKSACSHRSSTEKHVEFTKPQPHPNKSLSVKVSSGEKKLGGAKIPPIIEPSACKVKRTKKSSNVPQRNNAFNKTSAFPLLPCSSSSLHPPVPPSTPAIVPPKKVRKRQEPESTVERLGLKKTKRKAFDLSQRTRDSVEQLRLYGQAVHLEGPPKKHCRVTKLTSPQKMRPKKKLLASQEMQYFRQSRGRPQLTAAAGASIPVVQTNKCKNVSQTAVKDVEKQDMEDEEEDLPCSQPDPGLRPSVEQIKGTVTKTFCQPRGVPIEEDQHSNGSLTSKYFSQKNDPNNRTETMNNWDDEWMTLTQAEPTDMELCSQMEEFENENDQLLTQNDPVDMDLESQSDAERDVQNGALSVEAATSSSTSATTVRRLSVDLRVTPLMHQSDNEVFLKPGMSPMTSKAKPSTVKMYAPSSRNATLVQEMEKATKTVAAAKTRPACQSNTLSVVKPVTAPQAMFKQPLPPKILPRPPAQAPRSVQQSSSTTSSHQQPYTSKTHPRPETSSVPVANTTKDCKLFLMPIVLSWRYSFFENYKQFGTPKNLCNLPLKQVPTSFSSYDEYFNTFFPLLLTNTFEELVDDFLRDPKIDLNLQLNGIDYNRQNIFDSHSPTIANASFKVKLSSKQESQQLYPKEDDFVILWLPSNTGMYSHVHCADEQELPDAQPHFGWVSCSNVYHSGSGPLLNVSVQTRGNVSSVNAQSVRCQVVGNLVNAVRELRALCQLRHLSTNRPLLAPERRLDHFLPGSNTVPDITDTEYNPDQAKAIACAVSMITCEHHSPKICLIHGPPGTGKSRTIVGLIHRLFTQAAAVPPAGRASKHRMRVLLCAPSNAAIDCLMKKLIIHFKEKCRDRKKPQGNCGDINLIRLGNERTIAKGLKDFSLDSRTQKVQHTQDGHRKKAELDDCIENLAQMCAVTDKNTDQYRQLMDKKYNMMKEREKLARQLKEANILKQETQHRLLQEANVICCTLSSSGNMKIESAFRNLGQVPFSCVIVDEAGQATEPESLIPLLFKSPSLILVGDPEQLPPTVVSQQVKELGYDQSLMARLLKSLNQKIPISFLSHQYRMHPDICQFPSKYIYNSMLKNDREVAQMRFSPNWPFQPYRVFDVMDGREIKDRESFSNPKEVTLIQTLVRLISEKNAYRIGIITPYSAQKRRIQQALSEFSNGEMVQQQVEVDTVDGFQGREMECIIVSCVRASSGMGSIGFVGNRQRMNVTITRAKYSLFILGHLRTLKEHSDWAALIEDAENRGTIVKTQERTFSADAKNIFKQVHSSHNPLYNHEPRPSGRPAFSRSTSDPHLSSTRLQPSEDHPRDPRLAGRLCDQSQSRTLLVRDQRVVRRDGHPQERRQWAPQGANRVQPHAQRLSPSRSTHHRRFSHDHLPVKKHR</sequence>
<feature type="region of interest" description="Disordered" evidence="1">
    <location>
        <begin position="1370"/>
        <end position="1417"/>
    </location>
</feature>
<feature type="region of interest" description="Disordered" evidence="1">
    <location>
        <begin position="1301"/>
        <end position="1321"/>
    </location>
</feature>
<evidence type="ECO:0000259" key="2">
    <source>
        <dbReference type="Pfam" id="PF12726"/>
    </source>
</evidence>
<dbReference type="GeneTree" id="ENSGT00940000160918"/>
<dbReference type="CDD" id="cd18808">
    <property type="entry name" value="SF1_C_Upf1"/>
    <property type="match status" value="1"/>
</dbReference>
<feature type="compositionally biased region" description="Low complexity" evidence="1">
    <location>
        <begin position="892"/>
        <end position="922"/>
    </location>
</feature>
<feature type="compositionally biased region" description="Basic and acidic residues" evidence="1">
    <location>
        <begin position="2285"/>
        <end position="2294"/>
    </location>
</feature>
<dbReference type="InterPro" id="IPR027417">
    <property type="entry name" value="P-loop_NTPase"/>
</dbReference>
<name>A0AAY4A7K3_9TELE</name>
<evidence type="ECO:0000259" key="3">
    <source>
        <dbReference type="Pfam" id="PF13086"/>
    </source>
</evidence>
<dbReference type="GO" id="GO:0016604">
    <property type="term" value="C:nuclear body"/>
    <property type="evidence" value="ECO:0007669"/>
    <property type="project" value="TreeGrafter"/>
</dbReference>
<feature type="compositionally biased region" description="Basic and acidic residues" evidence="1">
    <location>
        <begin position="2214"/>
        <end position="2224"/>
    </location>
</feature>
<proteinExistence type="predicted"/>
<evidence type="ECO:0008006" key="7">
    <source>
        <dbReference type="Google" id="ProtNLM"/>
    </source>
</evidence>
<accession>A0AAY4A7K3</accession>
<reference evidence="5" key="2">
    <citation type="submission" date="2025-08" db="UniProtKB">
        <authorList>
            <consortium name="Ensembl"/>
        </authorList>
    </citation>
    <scope>IDENTIFICATION</scope>
</reference>
<protein>
    <recommendedName>
        <fullName evidence="7">Helicase senataxin</fullName>
    </recommendedName>
</protein>
<feature type="region of interest" description="Disordered" evidence="1">
    <location>
        <begin position="886"/>
        <end position="958"/>
    </location>
</feature>
<dbReference type="FunFam" id="3.40.50.300:FF:000810">
    <property type="entry name" value="probable helicase senataxin"/>
    <property type="match status" value="1"/>
</dbReference>
<dbReference type="GO" id="GO:0004386">
    <property type="term" value="F:helicase activity"/>
    <property type="evidence" value="ECO:0007669"/>
    <property type="project" value="InterPro"/>
</dbReference>